<keyword evidence="2" id="KW-1185">Reference proteome</keyword>
<dbReference type="SUPFAM" id="SSF56112">
    <property type="entry name" value="Protein kinase-like (PK-like)"/>
    <property type="match status" value="1"/>
</dbReference>
<sequence>MEKTSYGTVYKAKIAVGGTIALRLLREGTCKERGSCLPVIQQLGRVRHENLVSKAFYQGRRREKLLISDYFSHKNLYELLHDIYMNWINILIAS</sequence>
<keyword evidence="1" id="KW-0472">Membrane</keyword>
<dbReference type="Proteomes" id="UP000554482">
    <property type="component" value="Unassembled WGS sequence"/>
</dbReference>
<evidence type="ECO:0000313" key="1">
    <source>
        <dbReference type="EMBL" id="KAF5194994.1"/>
    </source>
</evidence>
<dbReference type="OrthoDB" id="10553030at2759"/>
<dbReference type="InterPro" id="IPR052451">
    <property type="entry name" value="Ser/Thr_kinase-like"/>
</dbReference>
<protein>
    <submittedName>
        <fullName evidence="1">Transmembrane kinase-like</fullName>
    </submittedName>
</protein>
<keyword evidence="1" id="KW-0418">Kinase</keyword>
<name>A0A7J6WC36_THATH</name>
<dbReference type="Gene3D" id="3.30.200.20">
    <property type="entry name" value="Phosphorylase Kinase, domain 1"/>
    <property type="match status" value="1"/>
</dbReference>
<accession>A0A7J6WC36</accession>
<dbReference type="InterPro" id="IPR011009">
    <property type="entry name" value="Kinase-like_dom_sf"/>
</dbReference>
<organism evidence="1 2">
    <name type="scientific">Thalictrum thalictroides</name>
    <name type="common">Rue-anemone</name>
    <name type="synonym">Anemone thalictroides</name>
    <dbReference type="NCBI Taxonomy" id="46969"/>
    <lineage>
        <taxon>Eukaryota</taxon>
        <taxon>Viridiplantae</taxon>
        <taxon>Streptophyta</taxon>
        <taxon>Embryophyta</taxon>
        <taxon>Tracheophyta</taxon>
        <taxon>Spermatophyta</taxon>
        <taxon>Magnoliopsida</taxon>
        <taxon>Ranunculales</taxon>
        <taxon>Ranunculaceae</taxon>
        <taxon>Thalictroideae</taxon>
        <taxon>Thalictrum</taxon>
    </lineage>
</organism>
<dbReference type="PANTHER" id="PTHR48008">
    <property type="entry name" value="LEUCINE-RICH REPEAT RECEPTOR-LIKE PROTEIN KINASE IMK3-RELATED"/>
    <property type="match status" value="1"/>
</dbReference>
<gene>
    <name evidence="1" type="ORF">FRX31_015419</name>
</gene>
<dbReference type="EMBL" id="JABWDY010017962">
    <property type="protein sequence ID" value="KAF5194994.1"/>
    <property type="molecule type" value="Genomic_DNA"/>
</dbReference>
<proteinExistence type="predicted"/>
<dbReference type="PANTHER" id="PTHR48008:SF11">
    <property type="entry name" value="KINASE-LIKE PROTEIN TMKL1"/>
    <property type="match status" value="1"/>
</dbReference>
<evidence type="ECO:0000313" key="2">
    <source>
        <dbReference type="Proteomes" id="UP000554482"/>
    </source>
</evidence>
<keyword evidence="1" id="KW-0808">Transferase</keyword>
<dbReference type="AlphaFoldDB" id="A0A7J6WC36"/>
<keyword evidence="1" id="KW-0812">Transmembrane</keyword>
<dbReference type="GO" id="GO:0016301">
    <property type="term" value="F:kinase activity"/>
    <property type="evidence" value="ECO:0007669"/>
    <property type="project" value="UniProtKB-KW"/>
</dbReference>
<reference evidence="1 2" key="1">
    <citation type="submission" date="2020-06" db="EMBL/GenBank/DDBJ databases">
        <title>Transcriptomic and genomic resources for Thalictrum thalictroides and T. hernandezii: Facilitating candidate gene discovery in an emerging model plant lineage.</title>
        <authorList>
            <person name="Arias T."/>
            <person name="Riano-Pachon D.M."/>
            <person name="Di Stilio V.S."/>
        </authorList>
    </citation>
    <scope>NUCLEOTIDE SEQUENCE [LARGE SCALE GENOMIC DNA]</scope>
    <source>
        <strain evidence="2">cv. WT478/WT964</strain>
        <tissue evidence="1">Leaves</tissue>
    </source>
</reference>
<comment type="caution">
    <text evidence="1">The sequence shown here is derived from an EMBL/GenBank/DDBJ whole genome shotgun (WGS) entry which is preliminary data.</text>
</comment>